<dbReference type="Gene3D" id="1.20.141.10">
    <property type="entry name" value="Chitosanase, subunit A, domain 1"/>
    <property type="match status" value="1"/>
</dbReference>
<protein>
    <recommendedName>
        <fullName evidence="2">TtsA-like Glycoside hydrolase family 108 domain-containing protein</fullName>
    </recommendedName>
</protein>
<name>A0A098LAG4_9BACT</name>
<dbReference type="Pfam" id="PF05838">
    <property type="entry name" value="Glyco_hydro_108"/>
    <property type="match status" value="1"/>
</dbReference>
<reference evidence="3 4" key="1">
    <citation type="submission" date="2014-09" db="EMBL/GenBank/DDBJ databases">
        <title>Sporocytophaga myxococcoides PG-01 genome sequencing.</title>
        <authorList>
            <person name="Liu L."/>
            <person name="Gao P.J."/>
            <person name="Chen G.J."/>
            <person name="Wang L.S."/>
        </authorList>
    </citation>
    <scope>NUCLEOTIDE SEQUENCE [LARGE SCALE GENOMIC DNA]</scope>
    <source>
        <strain evidence="3 4">PG-01</strain>
    </source>
</reference>
<dbReference type="InterPro" id="IPR008565">
    <property type="entry name" value="TtsA-like_GH18_dom"/>
</dbReference>
<proteinExistence type="predicted"/>
<gene>
    <name evidence="3" type="ORF">MYP_649</name>
</gene>
<dbReference type="Proteomes" id="UP000030185">
    <property type="component" value="Unassembled WGS sequence"/>
</dbReference>
<keyword evidence="1" id="KW-0472">Membrane</keyword>
<dbReference type="CDD" id="cd13926">
    <property type="entry name" value="N-acetylmuramidase_GH108"/>
    <property type="match status" value="1"/>
</dbReference>
<dbReference type="STRING" id="153721.MYP_649"/>
<dbReference type="OrthoDB" id="672438at2"/>
<evidence type="ECO:0000313" key="4">
    <source>
        <dbReference type="Proteomes" id="UP000030185"/>
    </source>
</evidence>
<dbReference type="InterPro" id="IPR023346">
    <property type="entry name" value="Lysozyme-like_dom_sf"/>
</dbReference>
<evidence type="ECO:0000256" key="1">
    <source>
        <dbReference type="SAM" id="Phobius"/>
    </source>
</evidence>
<feature type="transmembrane region" description="Helical" evidence="1">
    <location>
        <begin position="182"/>
        <end position="201"/>
    </location>
</feature>
<keyword evidence="1" id="KW-1133">Transmembrane helix</keyword>
<dbReference type="AlphaFoldDB" id="A0A098LAG4"/>
<organism evidence="3 4">
    <name type="scientific">Sporocytophaga myxococcoides</name>
    <dbReference type="NCBI Taxonomy" id="153721"/>
    <lineage>
        <taxon>Bacteria</taxon>
        <taxon>Pseudomonadati</taxon>
        <taxon>Bacteroidota</taxon>
        <taxon>Cytophagia</taxon>
        <taxon>Cytophagales</taxon>
        <taxon>Cytophagaceae</taxon>
        <taxon>Sporocytophaga</taxon>
    </lineage>
</organism>
<dbReference type="eggNOG" id="COG3926">
    <property type="taxonomic scope" value="Bacteria"/>
</dbReference>
<feature type="domain" description="TtsA-like Glycoside hydrolase family 108" evidence="2">
    <location>
        <begin position="9"/>
        <end position="100"/>
    </location>
</feature>
<dbReference type="SUPFAM" id="SSF53955">
    <property type="entry name" value="Lysozyme-like"/>
    <property type="match status" value="1"/>
</dbReference>
<dbReference type="EMBL" id="BBLT01000001">
    <property type="protein sequence ID" value="GAL83422.1"/>
    <property type="molecule type" value="Genomic_DNA"/>
</dbReference>
<comment type="caution">
    <text evidence="3">The sequence shown here is derived from an EMBL/GenBank/DDBJ whole genome shotgun (WGS) entry which is preliminary data.</text>
</comment>
<evidence type="ECO:0000313" key="3">
    <source>
        <dbReference type="EMBL" id="GAL83422.1"/>
    </source>
</evidence>
<dbReference type="RefSeq" id="WP_045458262.1">
    <property type="nucleotide sequence ID" value="NZ_BBLT01000001.1"/>
</dbReference>
<accession>A0A098LAG4</accession>
<keyword evidence="4" id="KW-1185">Reference proteome</keyword>
<evidence type="ECO:0000259" key="2">
    <source>
        <dbReference type="Pfam" id="PF05838"/>
    </source>
</evidence>
<keyword evidence="1" id="KW-0812">Transmembrane</keyword>
<sequence>MASFSKAIDIVLDHEKGYQNNPKDNGNFVCGVNVGTNFGISAPVLKDWLGRCPTAAEMKNLSRETAIKIYHTKYWVPIKGDEIKNQSFANALFDTHVNQGNGGMKSILQKAFTELSITVKPTFPINSDTVSAINKANQEKLFEAFKKFREQRYLANSDSSFISGWLSRSESFEFIKNNKGKIFIFIAAIAVLILSYYFFIVRKSKLNIVDHFLKQ</sequence>